<dbReference type="InterPro" id="IPR013780">
    <property type="entry name" value="Glyco_hydro_b"/>
</dbReference>
<dbReference type="GO" id="GO:0051060">
    <property type="term" value="F:pullulanase activity"/>
    <property type="evidence" value="ECO:0007669"/>
    <property type="project" value="UniProtKB-EC"/>
</dbReference>
<dbReference type="InterPro" id="IPR017853">
    <property type="entry name" value="GH"/>
</dbReference>
<dbReference type="SUPFAM" id="SSF51011">
    <property type="entry name" value="Glycosyl hydrolase domain"/>
    <property type="match status" value="1"/>
</dbReference>
<feature type="chain" id="PRO_5003719948" evidence="4">
    <location>
        <begin position="28"/>
        <end position="916"/>
    </location>
</feature>
<evidence type="ECO:0000313" key="7">
    <source>
        <dbReference type="Proteomes" id="UP000005361"/>
    </source>
</evidence>
<dbReference type="InterPro" id="IPR006047">
    <property type="entry name" value="GH13_cat_dom"/>
</dbReference>
<keyword evidence="2 6" id="KW-0326">Glycosidase</keyword>
<reference evidence="7" key="2">
    <citation type="submission" date="2015-02" db="EMBL/GenBank/DDBJ databases">
        <title>Complete Genome Sequence of Pelosinus fermentans JBW45.</title>
        <authorList>
            <person name="De Leon K.B."/>
            <person name="Utturkar S.M."/>
            <person name="Camilleri L.B."/>
            <person name="Arkin A.P."/>
            <person name="Fields M.W."/>
            <person name="Brown S.D."/>
            <person name="Wall J.D."/>
        </authorList>
    </citation>
    <scope>NUCLEOTIDE SEQUENCE [LARGE SCALE GENOMIC DNA]</scope>
    <source>
        <strain evidence="7">JBW45</strain>
    </source>
</reference>
<keyword evidence="1 6" id="KW-0378">Hydrolase</keyword>
<evidence type="ECO:0000256" key="1">
    <source>
        <dbReference type="ARBA" id="ARBA00022801"/>
    </source>
</evidence>
<dbReference type="SUPFAM" id="SSF81296">
    <property type="entry name" value="E set domains"/>
    <property type="match status" value="1"/>
</dbReference>
<evidence type="ECO:0000256" key="4">
    <source>
        <dbReference type="SAM" id="SignalP"/>
    </source>
</evidence>
<dbReference type="InterPro" id="IPR014756">
    <property type="entry name" value="Ig_E-set"/>
</dbReference>
<dbReference type="Pfam" id="PF00128">
    <property type="entry name" value="Alpha-amylase"/>
    <property type="match status" value="1"/>
</dbReference>
<dbReference type="Gene3D" id="3.20.20.80">
    <property type="entry name" value="Glycosidases"/>
    <property type="match status" value="1"/>
</dbReference>
<dbReference type="RefSeq" id="WP_007954482.1">
    <property type="nucleotide sequence ID" value="NZ_CP010978.1"/>
</dbReference>
<gene>
    <name evidence="6" type="ORF">JBW_03102</name>
</gene>
<dbReference type="HOGENOM" id="CLU_296413_0_0_9"/>
<dbReference type="OrthoDB" id="9805159at2"/>
<evidence type="ECO:0000259" key="5">
    <source>
        <dbReference type="SMART" id="SM00642"/>
    </source>
</evidence>
<dbReference type="STRING" id="1192197.JBW_03102"/>
<dbReference type="Pfam" id="PF22058">
    <property type="entry name" value="X25_BaPul_like"/>
    <property type="match status" value="1"/>
</dbReference>
<dbReference type="KEGG" id="pft:JBW_03102"/>
<dbReference type="PANTHER" id="PTHR10357">
    <property type="entry name" value="ALPHA-AMYLASE FAMILY MEMBER"/>
    <property type="match status" value="1"/>
</dbReference>
<dbReference type="InterPro" id="IPR045857">
    <property type="entry name" value="O16G_dom_2"/>
</dbReference>
<dbReference type="InterPro" id="IPR004185">
    <property type="entry name" value="Glyco_hydro_13_lg-like_dom"/>
</dbReference>
<feature type="region of interest" description="Disordered" evidence="3">
    <location>
        <begin position="387"/>
        <end position="416"/>
    </location>
</feature>
<dbReference type="EMBL" id="CP010978">
    <property type="protein sequence ID" value="AJQ28443.1"/>
    <property type="molecule type" value="Genomic_DNA"/>
</dbReference>
<dbReference type="Gene3D" id="2.60.40.1180">
    <property type="entry name" value="Golgi alpha-mannosidase II"/>
    <property type="match status" value="1"/>
</dbReference>
<dbReference type="PANTHER" id="PTHR10357:SF210">
    <property type="entry name" value="MALTODEXTRIN GLUCOSIDASE"/>
    <property type="match status" value="1"/>
</dbReference>
<dbReference type="CDD" id="cd12962">
    <property type="entry name" value="X25_BaPul_like"/>
    <property type="match status" value="1"/>
</dbReference>
<dbReference type="SUPFAM" id="SSF51445">
    <property type="entry name" value="(Trans)glycosidases"/>
    <property type="match status" value="1"/>
</dbReference>
<feature type="signal peptide" evidence="4">
    <location>
        <begin position="1"/>
        <end position="27"/>
    </location>
</feature>
<feature type="domain" description="Glycosyl hydrolase family 13 catalytic" evidence="5">
    <location>
        <begin position="374"/>
        <end position="823"/>
    </location>
</feature>
<accession>I9DK39</accession>
<evidence type="ECO:0000256" key="2">
    <source>
        <dbReference type="ARBA" id="ARBA00023295"/>
    </source>
</evidence>
<sequence length="916" mass="103433">MLRKSIFTRIFAVLMVFAVLAMTEVQAVQAVAEKELQQRNVVLVGNLQHRLGAAKDWDPSDLKTQMTDLGNGFYSYTANLPAGAYFYKIAINGSWTENYGLNGNFDGANVQLNLLKPQQITFYYNDATHKITDSSSYKMLNNNELPKITGNLTKTANGEFIMRDTMLDEFYTTSLDVRAGTYKIIIDQKGKNPVTQEVIFTKDGKVNFYLDPNEKKLIVDDGSIHEDKIYHNTWDIDCRKPFEAIKTGSEVTLSIRGQKGDIKNAQLILLKSKITAGGGDEYNIDYNAGIKTVYDMSFSGTKGDEDVWTKTIKMNENGVYGYKFLLNGIKEYGEDAKPGQTGMVTLRGGKPFQLTVYSADYKTPDWTKEAVIYQILPDRFFNGDKSNDNAKSLARGKQPVQHRSWNQLPANASKTPAADGDAYECNDFFGGDLAGITQKLDYLKDLGVTAIYVNPIMEAASNHRYDTVNYERIDPFLGTQADFDKLIQEMNKRGMQLIMDGVFNHVGDDSIYVDRYGKYEWVGAYEYWSRVYDLMNKKHMSMAKAEAAAKASLIAEGQKFSPYNWQNWFDIRNEITKDDMGTKYAYHDWQGYTSLVPFKNVPNQLNNIDLDNYLIYDDNAILTKWLKKGLAGWRIDVAKEVSPEFWEAVRKEVKSFKTLQGQEPLLLGEIWQDGSQFLTGDQFDSVMNYKLSFAVGDLFLNKGDAAAADVELKVLMQNYPKEALYALMNIVDSHDTVRAIYKLGGGKESVAQATLRDFNYEQGKERLKLAAAFLMGYPGAPTIYYGDEAGVYGSADPDSRKTYPWGNEDQELLAYYKKVIKVRNDNKKLFAYGDVFTLKAEGDIYVYGRSWGDEDAVVAMNRGDAMEVTLDVPQFVDDTVFTDALDESYTASVQNGKLTINLKTSKARMMINKNID</sequence>
<dbReference type="Gene3D" id="3.90.400.10">
    <property type="entry name" value="Oligo-1,6-glucosidase, Domain 2"/>
    <property type="match status" value="1"/>
</dbReference>
<dbReference type="CDD" id="cd02857">
    <property type="entry name" value="E_set_CDase_PDE_N"/>
    <property type="match status" value="1"/>
</dbReference>
<dbReference type="AlphaFoldDB" id="I9DK39"/>
<keyword evidence="4" id="KW-0732">Signal</keyword>
<dbReference type="EC" id="3.2.1.41" evidence="6"/>
<dbReference type="Proteomes" id="UP000005361">
    <property type="component" value="Chromosome"/>
</dbReference>
<dbReference type="CDD" id="cd11338">
    <property type="entry name" value="AmyAc_CMD"/>
    <property type="match status" value="1"/>
</dbReference>
<proteinExistence type="predicted"/>
<dbReference type="InterPro" id="IPR013783">
    <property type="entry name" value="Ig-like_fold"/>
</dbReference>
<dbReference type="GO" id="GO:0005975">
    <property type="term" value="P:carbohydrate metabolic process"/>
    <property type="evidence" value="ECO:0007669"/>
    <property type="project" value="InterPro"/>
</dbReference>
<protein>
    <submittedName>
        <fullName evidence="6">Pullulanase</fullName>
        <ecNumber evidence="6">3.2.1.41</ecNumber>
    </submittedName>
</protein>
<dbReference type="SMART" id="SM00642">
    <property type="entry name" value="Aamy"/>
    <property type="match status" value="1"/>
</dbReference>
<name>I9DK39_9FIRM</name>
<dbReference type="SMR" id="I9DK39"/>
<dbReference type="Gene3D" id="2.60.40.10">
    <property type="entry name" value="Immunoglobulins"/>
    <property type="match status" value="2"/>
</dbReference>
<organism evidence="6 7">
    <name type="scientific">Pelosinus fermentans JBW45</name>
    <dbReference type="NCBI Taxonomy" id="1192197"/>
    <lineage>
        <taxon>Bacteria</taxon>
        <taxon>Bacillati</taxon>
        <taxon>Bacillota</taxon>
        <taxon>Negativicutes</taxon>
        <taxon>Selenomonadales</taxon>
        <taxon>Sporomusaceae</taxon>
        <taxon>Pelosinus</taxon>
    </lineage>
</organism>
<evidence type="ECO:0000256" key="3">
    <source>
        <dbReference type="SAM" id="MobiDB-lite"/>
    </source>
</evidence>
<reference evidence="6 7" key="1">
    <citation type="journal article" date="2015" name="Genome Announc.">
        <title>Complete Genome Sequence of Pelosinus fermentans JBW45, a Member of a Remarkably Competitive Group of Negativicutes in the Firmicutes Phylum.</title>
        <authorList>
            <person name="De Leon K.B."/>
            <person name="Utturkar S.M."/>
            <person name="Camilleri L.B."/>
            <person name="Elias D.A."/>
            <person name="Arkin A.P."/>
            <person name="Fields M.W."/>
            <person name="Brown S.D."/>
            <person name="Wall J.D."/>
        </authorList>
    </citation>
    <scope>NUCLEOTIDE SEQUENCE [LARGE SCALE GENOMIC DNA]</scope>
    <source>
        <strain evidence="6 7">JBW45</strain>
    </source>
</reference>
<feature type="compositionally biased region" description="Polar residues" evidence="3">
    <location>
        <begin position="401"/>
        <end position="414"/>
    </location>
</feature>
<evidence type="ECO:0000313" key="6">
    <source>
        <dbReference type="EMBL" id="AJQ28443.1"/>
    </source>
</evidence>
<dbReference type="InterPro" id="IPR054409">
    <property type="entry name" value="X25_BaPul-like"/>
</dbReference>